<dbReference type="InterPro" id="IPR000014">
    <property type="entry name" value="PAS"/>
</dbReference>
<dbReference type="GO" id="GO:0005524">
    <property type="term" value="F:ATP binding"/>
    <property type="evidence" value="ECO:0007669"/>
    <property type="project" value="UniProtKB-KW"/>
</dbReference>
<dbReference type="SMART" id="SM00387">
    <property type="entry name" value="HATPase_c"/>
    <property type="match status" value="1"/>
</dbReference>
<evidence type="ECO:0000256" key="3">
    <source>
        <dbReference type="ARBA" id="ARBA00022679"/>
    </source>
</evidence>
<dbReference type="PRINTS" id="PR00344">
    <property type="entry name" value="BCTRLSENSOR"/>
</dbReference>
<evidence type="ECO:0000313" key="11">
    <source>
        <dbReference type="Proteomes" id="UP001596414"/>
    </source>
</evidence>
<feature type="transmembrane region" description="Helical" evidence="7">
    <location>
        <begin position="72"/>
        <end position="88"/>
    </location>
</feature>
<keyword evidence="5 10" id="KW-0418">Kinase</keyword>
<keyword evidence="7" id="KW-0472">Membrane</keyword>
<dbReference type="PANTHER" id="PTHR44936">
    <property type="entry name" value="SENSOR PROTEIN CREC"/>
    <property type="match status" value="1"/>
</dbReference>
<feature type="transmembrane region" description="Helical" evidence="7">
    <location>
        <begin position="38"/>
        <end position="60"/>
    </location>
</feature>
<dbReference type="CDD" id="cd00075">
    <property type="entry name" value="HATPase"/>
    <property type="match status" value="1"/>
</dbReference>
<dbReference type="Gene3D" id="3.30.565.10">
    <property type="entry name" value="Histidine kinase-like ATPase, C-terminal domain"/>
    <property type="match status" value="1"/>
</dbReference>
<feature type="transmembrane region" description="Helical" evidence="7">
    <location>
        <begin position="100"/>
        <end position="118"/>
    </location>
</feature>
<organism evidence="10 11">
    <name type="scientific">Halovenus rubra</name>
    <dbReference type="NCBI Taxonomy" id="869890"/>
    <lineage>
        <taxon>Archaea</taxon>
        <taxon>Methanobacteriati</taxon>
        <taxon>Methanobacteriota</taxon>
        <taxon>Stenosarchaea group</taxon>
        <taxon>Halobacteria</taxon>
        <taxon>Halobacteriales</taxon>
        <taxon>Haloarculaceae</taxon>
        <taxon>Halovenus</taxon>
    </lineage>
</organism>
<dbReference type="PROSITE" id="PS50112">
    <property type="entry name" value="PAS"/>
    <property type="match status" value="1"/>
</dbReference>
<evidence type="ECO:0000256" key="1">
    <source>
        <dbReference type="ARBA" id="ARBA00000085"/>
    </source>
</evidence>
<dbReference type="SUPFAM" id="SSF55785">
    <property type="entry name" value="PYP-like sensor domain (PAS domain)"/>
    <property type="match status" value="1"/>
</dbReference>
<dbReference type="Pfam" id="PF16927">
    <property type="entry name" value="HisKA_7TM"/>
    <property type="match status" value="1"/>
</dbReference>
<sequence>MSKLVWSWPAALCLVTAGITAGVLKIAWSYRDRRAARLWIGTVAAIGIWVLSYGLGLLIFDPSLRQLFEIPLWLGATASIPLLLAFALEYTGRGDLVRSPWMYALGIVWVGIGLLYATNPHHHLMWTDYRLSPVFGAATVAFSPRIGLQVAHALAYLTLTLASILLLDAIVNYGSVFRKQAVAVLVGVSLPSIANIVWLFNLGPVPQFNLTPVAFSLTAVAGMYAFFVEEMFDLSPAVRRFGEQAAIDDLGSPVAVVDIEGRLLSLNGAGEQLFGITTDQALTTQLATLTDEDIELSPSRQLVTQSVGNRRRDFEVAISTVNDSTGQLIGYTIGFTDITDERHRRQQLEVVNRFLRHNLRNDMQVVRGRVEIIGEQANEVVDDDIDIVIDQIEDLQSISEKARKATAAFEDLIPSPVAVNELLGAVQQQFESDARITVDTEDMLTISTDEQILKLIVRNLVENAVEHGVSGSIDRNQADINNRVEIMLQGSATNDGVRIIVSDDGPGIPGHELSPLKDERETALEHGSGLGLWLVQWGVETLGGEMDIETDADGTKVAIRLPELENTTDNSWYTDTISQ</sequence>
<feature type="transmembrane region" description="Helical" evidence="7">
    <location>
        <begin position="181"/>
        <end position="201"/>
    </location>
</feature>
<dbReference type="EMBL" id="JBHSZQ010000047">
    <property type="protein sequence ID" value="MFC7127103.1"/>
    <property type="molecule type" value="Genomic_DNA"/>
</dbReference>
<evidence type="ECO:0000256" key="7">
    <source>
        <dbReference type="SAM" id="Phobius"/>
    </source>
</evidence>
<dbReference type="Proteomes" id="UP001596414">
    <property type="component" value="Unassembled WGS sequence"/>
</dbReference>
<evidence type="ECO:0000256" key="6">
    <source>
        <dbReference type="ARBA" id="ARBA00022840"/>
    </source>
</evidence>
<evidence type="ECO:0000256" key="5">
    <source>
        <dbReference type="ARBA" id="ARBA00022777"/>
    </source>
</evidence>
<feature type="transmembrane region" description="Helical" evidence="7">
    <location>
        <begin position="153"/>
        <end position="174"/>
    </location>
</feature>
<dbReference type="InterPro" id="IPR050980">
    <property type="entry name" value="2C_sensor_his_kinase"/>
</dbReference>
<dbReference type="RefSeq" id="WP_267637042.1">
    <property type="nucleotide sequence ID" value="NZ_JAODIY010000009.1"/>
</dbReference>
<dbReference type="PROSITE" id="PS50109">
    <property type="entry name" value="HIS_KIN"/>
    <property type="match status" value="1"/>
</dbReference>
<feature type="domain" description="PAS" evidence="9">
    <location>
        <begin position="246"/>
        <end position="282"/>
    </location>
</feature>
<keyword evidence="4" id="KW-0547">Nucleotide-binding</keyword>
<evidence type="ECO:0000259" key="8">
    <source>
        <dbReference type="PROSITE" id="PS50109"/>
    </source>
</evidence>
<gene>
    <name evidence="10" type="ORF">ACFQJ7_13900</name>
</gene>
<dbReference type="Pfam" id="PF00989">
    <property type="entry name" value="PAS"/>
    <property type="match status" value="1"/>
</dbReference>
<keyword evidence="6" id="KW-0067">ATP-binding</keyword>
<dbReference type="InterPro" id="IPR004358">
    <property type="entry name" value="Sig_transdc_His_kin-like_C"/>
</dbReference>
<evidence type="ECO:0000256" key="2">
    <source>
        <dbReference type="ARBA" id="ARBA00012438"/>
    </source>
</evidence>
<protein>
    <recommendedName>
        <fullName evidence="2">histidine kinase</fullName>
        <ecNumber evidence="2">2.7.13.3</ecNumber>
    </recommendedName>
</protein>
<feature type="domain" description="Histidine kinase" evidence="8">
    <location>
        <begin position="354"/>
        <end position="565"/>
    </location>
</feature>
<comment type="catalytic activity">
    <reaction evidence="1">
        <text>ATP + protein L-histidine = ADP + protein N-phospho-L-histidine.</text>
        <dbReference type="EC" id="2.7.13.3"/>
    </reaction>
</comment>
<evidence type="ECO:0000256" key="4">
    <source>
        <dbReference type="ARBA" id="ARBA00022741"/>
    </source>
</evidence>
<keyword evidence="7" id="KW-0812">Transmembrane</keyword>
<dbReference type="PANTHER" id="PTHR44936:SF10">
    <property type="entry name" value="SENSOR PROTEIN RSTB"/>
    <property type="match status" value="1"/>
</dbReference>
<dbReference type="InterPro" id="IPR031621">
    <property type="entry name" value="HisKA_7TM"/>
</dbReference>
<dbReference type="InterPro" id="IPR005467">
    <property type="entry name" value="His_kinase_dom"/>
</dbReference>
<dbReference type="AlphaFoldDB" id="A0ABD5X793"/>
<name>A0ABD5X793_9EURY</name>
<dbReference type="InterPro" id="IPR035965">
    <property type="entry name" value="PAS-like_dom_sf"/>
</dbReference>
<dbReference type="Pfam" id="PF02518">
    <property type="entry name" value="HATPase_c"/>
    <property type="match status" value="1"/>
</dbReference>
<accession>A0ABD5X793</accession>
<evidence type="ECO:0000313" key="10">
    <source>
        <dbReference type="EMBL" id="MFC7127103.1"/>
    </source>
</evidence>
<proteinExistence type="predicted"/>
<comment type="caution">
    <text evidence="10">The sequence shown here is derived from an EMBL/GenBank/DDBJ whole genome shotgun (WGS) entry which is preliminary data.</text>
</comment>
<dbReference type="EC" id="2.7.13.3" evidence="2"/>
<dbReference type="Gene3D" id="3.30.450.20">
    <property type="entry name" value="PAS domain"/>
    <property type="match status" value="1"/>
</dbReference>
<dbReference type="CDD" id="cd00130">
    <property type="entry name" value="PAS"/>
    <property type="match status" value="1"/>
</dbReference>
<keyword evidence="7" id="KW-1133">Transmembrane helix</keyword>
<reference evidence="10 11" key="1">
    <citation type="journal article" date="2014" name="Int. J. Syst. Evol. Microbiol.">
        <title>Complete genome sequence of Corynebacterium casei LMG S-19264T (=DSM 44701T), isolated from a smear-ripened cheese.</title>
        <authorList>
            <consortium name="US DOE Joint Genome Institute (JGI-PGF)"/>
            <person name="Walter F."/>
            <person name="Albersmeier A."/>
            <person name="Kalinowski J."/>
            <person name="Ruckert C."/>
        </authorList>
    </citation>
    <scope>NUCLEOTIDE SEQUENCE [LARGE SCALE GENOMIC DNA]</scope>
    <source>
        <strain evidence="10 11">CGMCC 4.7215</strain>
    </source>
</reference>
<feature type="transmembrane region" description="Helical" evidence="7">
    <location>
        <begin position="6"/>
        <end position="26"/>
    </location>
</feature>
<keyword evidence="3" id="KW-0808">Transferase</keyword>
<dbReference type="InterPro" id="IPR003594">
    <property type="entry name" value="HATPase_dom"/>
</dbReference>
<dbReference type="InterPro" id="IPR013767">
    <property type="entry name" value="PAS_fold"/>
</dbReference>
<dbReference type="SUPFAM" id="SSF55874">
    <property type="entry name" value="ATPase domain of HSP90 chaperone/DNA topoisomerase II/histidine kinase"/>
    <property type="match status" value="1"/>
</dbReference>
<dbReference type="GO" id="GO:0004673">
    <property type="term" value="F:protein histidine kinase activity"/>
    <property type="evidence" value="ECO:0007669"/>
    <property type="project" value="UniProtKB-EC"/>
</dbReference>
<dbReference type="InterPro" id="IPR036890">
    <property type="entry name" value="HATPase_C_sf"/>
</dbReference>
<evidence type="ECO:0000259" key="9">
    <source>
        <dbReference type="PROSITE" id="PS50112"/>
    </source>
</evidence>